<dbReference type="RefSeq" id="WP_327792313.1">
    <property type="nucleotide sequence ID" value="NZ_JADQAZ010000001.1"/>
</dbReference>
<dbReference type="Proteomes" id="UP001315686">
    <property type="component" value="Unassembled WGS sequence"/>
</dbReference>
<comment type="caution">
    <text evidence="1">The sequence shown here is derived from an EMBL/GenBank/DDBJ whole genome shotgun (WGS) entry which is preliminary data.</text>
</comment>
<dbReference type="Gene3D" id="3.30.310.50">
    <property type="entry name" value="Alpha-D-phosphohexomutase, C-terminal domain"/>
    <property type="match status" value="1"/>
</dbReference>
<gene>
    <name evidence="1" type="ORF">IV417_01760</name>
</gene>
<dbReference type="AlphaFoldDB" id="A0AAP2G753"/>
<proteinExistence type="predicted"/>
<sequence length="97" mass="10795">MLTNTARITTPRASTYLQQLCKHFAHKVEVQFDPASGQINFPFGQCDLTAAQDTLTLTVSAQTQAELTKTSRVIASHLERFAFRENPEIAWHPHAAA</sequence>
<dbReference type="Pfam" id="PF09981">
    <property type="entry name" value="DUF2218"/>
    <property type="match status" value="1"/>
</dbReference>
<keyword evidence="2" id="KW-1185">Reference proteome</keyword>
<accession>A0AAP2G753</accession>
<protein>
    <submittedName>
        <fullName evidence="1">DUF2218 domain-containing protein</fullName>
    </submittedName>
</protein>
<organism evidence="1 2">
    <name type="scientific">Harenicola maris</name>
    <dbReference type="NCBI Taxonomy" id="2841044"/>
    <lineage>
        <taxon>Bacteria</taxon>
        <taxon>Pseudomonadati</taxon>
        <taxon>Pseudomonadota</taxon>
        <taxon>Alphaproteobacteria</taxon>
        <taxon>Rhodobacterales</taxon>
        <taxon>Paracoccaceae</taxon>
        <taxon>Harenicola</taxon>
    </lineage>
</organism>
<evidence type="ECO:0000313" key="2">
    <source>
        <dbReference type="Proteomes" id="UP001315686"/>
    </source>
</evidence>
<evidence type="ECO:0000313" key="1">
    <source>
        <dbReference type="EMBL" id="MBT0956099.1"/>
    </source>
</evidence>
<name>A0AAP2G753_9RHOB</name>
<dbReference type="EMBL" id="JADQAZ010000001">
    <property type="protein sequence ID" value="MBT0956099.1"/>
    <property type="molecule type" value="Genomic_DNA"/>
</dbReference>
<reference evidence="1 2" key="1">
    <citation type="journal article" date="2021" name="Arch. Microbiol.">
        <title>Harenicola maris gen. nov., sp. nov. isolated from the Sea of Japan shallow sediments.</title>
        <authorList>
            <person name="Romanenko L.A."/>
            <person name="Kurilenko V.V."/>
            <person name="Chernysheva N.Y."/>
            <person name="Tekutyeva L.A."/>
            <person name="Velansky P.V."/>
            <person name="Svetashev V.I."/>
            <person name="Isaeva M.P."/>
        </authorList>
    </citation>
    <scope>NUCLEOTIDE SEQUENCE [LARGE SCALE GENOMIC DNA]</scope>
    <source>
        <strain evidence="1 2">KMM 3653</strain>
    </source>
</reference>
<dbReference type="InterPro" id="IPR014543">
    <property type="entry name" value="UCP028291"/>
</dbReference>
<dbReference type="PIRSF" id="PIRSF028291">
    <property type="entry name" value="UCP028291"/>
    <property type="match status" value="1"/>
</dbReference>